<dbReference type="Proteomes" id="UP001153069">
    <property type="component" value="Unassembled WGS sequence"/>
</dbReference>
<dbReference type="AlphaFoldDB" id="A0A9N8EPG6"/>
<feature type="compositionally biased region" description="Polar residues" evidence="1">
    <location>
        <begin position="13"/>
        <end position="25"/>
    </location>
</feature>
<comment type="caution">
    <text evidence="3">The sequence shown here is derived from an EMBL/GenBank/DDBJ whole genome shotgun (WGS) entry which is preliminary data.</text>
</comment>
<protein>
    <submittedName>
        <fullName evidence="3">Uncharacterized protein</fullName>
    </submittedName>
</protein>
<evidence type="ECO:0000313" key="3">
    <source>
        <dbReference type="EMBL" id="CAB9525577.1"/>
    </source>
</evidence>
<organism evidence="3 4">
    <name type="scientific">Seminavis robusta</name>
    <dbReference type="NCBI Taxonomy" id="568900"/>
    <lineage>
        <taxon>Eukaryota</taxon>
        <taxon>Sar</taxon>
        <taxon>Stramenopiles</taxon>
        <taxon>Ochrophyta</taxon>
        <taxon>Bacillariophyta</taxon>
        <taxon>Bacillariophyceae</taxon>
        <taxon>Bacillariophycidae</taxon>
        <taxon>Naviculales</taxon>
        <taxon>Naviculaceae</taxon>
        <taxon>Seminavis</taxon>
    </lineage>
</organism>
<evidence type="ECO:0000256" key="1">
    <source>
        <dbReference type="SAM" id="MobiDB-lite"/>
    </source>
</evidence>
<keyword evidence="2" id="KW-1133">Transmembrane helix</keyword>
<feature type="compositionally biased region" description="Basic and acidic residues" evidence="1">
    <location>
        <begin position="1"/>
        <end position="12"/>
    </location>
</feature>
<evidence type="ECO:0000313" key="4">
    <source>
        <dbReference type="Proteomes" id="UP001153069"/>
    </source>
</evidence>
<sequence length="106" mass="11595">MVMSEASKETKEGAQSATIQESSIDVETGKLPTPRAEKDESTQHSNDEDKDGGHMDEITSAVTVYDWLWVPMLLLALIILGVFVYAVAAGGEIDKDSSVRKYPHNI</sequence>
<name>A0A9N8EPG6_9STRA</name>
<keyword evidence="2" id="KW-0472">Membrane</keyword>
<proteinExistence type="predicted"/>
<dbReference type="EMBL" id="CAICTM010001693">
    <property type="protein sequence ID" value="CAB9525577.1"/>
    <property type="molecule type" value="Genomic_DNA"/>
</dbReference>
<evidence type="ECO:0000256" key="2">
    <source>
        <dbReference type="SAM" id="Phobius"/>
    </source>
</evidence>
<keyword evidence="2" id="KW-0812">Transmembrane</keyword>
<feature type="region of interest" description="Disordered" evidence="1">
    <location>
        <begin position="1"/>
        <end position="55"/>
    </location>
</feature>
<reference evidence="3" key="1">
    <citation type="submission" date="2020-06" db="EMBL/GenBank/DDBJ databases">
        <authorList>
            <consortium name="Plant Systems Biology data submission"/>
        </authorList>
    </citation>
    <scope>NUCLEOTIDE SEQUENCE</scope>
    <source>
        <strain evidence="3">D6</strain>
    </source>
</reference>
<accession>A0A9N8EPG6</accession>
<gene>
    <name evidence="3" type="ORF">SEMRO_1695_G291790.1</name>
</gene>
<feature type="compositionally biased region" description="Basic and acidic residues" evidence="1">
    <location>
        <begin position="35"/>
        <end position="55"/>
    </location>
</feature>
<keyword evidence="4" id="KW-1185">Reference proteome</keyword>
<feature type="transmembrane region" description="Helical" evidence="2">
    <location>
        <begin position="67"/>
        <end position="88"/>
    </location>
</feature>